<dbReference type="AlphaFoldDB" id="A0A532USQ9"/>
<proteinExistence type="predicted"/>
<accession>A0A532USQ9</accession>
<name>A0A532USQ9_UNCL8</name>
<evidence type="ECO:0000313" key="2">
    <source>
        <dbReference type="EMBL" id="TKJ37968.1"/>
    </source>
</evidence>
<gene>
    <name evidence="2" type="ORF">CEE37_13480</name>
</gene>
<protein>
    <submittedName>
        <fullName evidence="2">Uncharacterized protein</fullName>
    </submittedName>
</protein>
<dbReference type="Proteomes" id="UP000319619">
    <property type="component" value="Unassembled WGS sequence"/>
</dbReference>
<dbReference type="EMBL" id="NJBN01000011">
    <property type="protein sequence ID" value="TKJ37968.1"/>
    <property type="molecule type" value="Genomic_DNA"/>
</dbReference>
<evidence type="ECO:0000313" key="3">
    <source>
        <dbReference type="Proteomes" id="UP000319619"/>
    </source>
</evidence>
<evidence type="ECO:0000256" key="1">
    <source>
        <dbReference type="SAM" id="Phobius"/>
    </source>
</evidence>
<organism evidence="2 3">
    <name type="scientific">candidate division LCP-89 bacterium B3_LCP</name>
    <dbReference type="NCBI Taxonomy" id="2012998"/>
    <lineage>
        <taxon>Bacteria</taxon>
        <taxon>Pseudomonadati</taxon>
        <taxon>Bacteria division LCP-89</taxon>
    </lineage>
</organism>
<reference evidence="2 3" key="1">
    <citation type="submission" date="2017-06" db="EMBL/GenBank/DDBJ databases">
        <title>Novel microbial phyla capable of carbon fixation and sulfur reduction in deep-sea sediments.</title>
        <authorList>
            <person name="Huang J."/>
            <person name="Baker B."/>
            <person name="Wang Y."/>
        </authorList>
    </citation>
    <scope>NUCLEOTIDE SEQUENCE [LARGE SCALE GENOMIC DNA]</scope>
    <source>
        <strain evidence="2">B3_LCP</strain>
    </source>
</reference>
<comment type="caution">
    <text evidence="2">The sequence shown here is derived from an EMBL/GenBank/DDBJ whole genome shotgun (WGS) entry which is preliminary data.</text>
</comment>
<keyword evidence="1" id="KW-1133">Transmembrane helix</keyword>
<keyword evidence="1" id="KW-0812">Transmembrane</keyword>
<keyword evidence="1" id="KW-0472">Membrane</keyword>
<sequence>MIGIEMIELIGLIASIIAIIGACITAIRKGLFSATIRQSRDYKRIWDDIEDSYILWRERGFSGKSDAFITRLEKLDKINEFRYKLCKEVAPKTLSFIMRNAIQNGKRGNWGFWLEQNNNNIYALPTVFTALDGAGYERPKWRAGLILQFLGKQNCTIVFNHLDGLIDLNPEFKALLLTGNVASVTVFIKNRINDADVNLTTKENAIEVLREYDIYESQIKIFIDSQVKLINMNRIRYQFLNKDFNN</sequence>
<feature type="transmembrane region" description="Helical" evidence="1">
    <location>
        <begin position="6"/>
        <end position="27"/>
    </location>
</feature>